<dbReference type="PANTHER" id="PTHR28015">
    <property type="entry name" value="ATP SYNTHASE ASSEMBLY FACTOR FMC1, MITOCHONDRIAL"/>
    <property type="match status" value="1"/>
</dbReference>
<dbReference type="RefSeq" id="XP_040738606.1">
    <property type="nucleotide sequence ID" value="XM_040872698.1"/>
</dbReference>
<name>A0A364LE81_TALAM</name>
<dbReference type="Proteomes" id="UP000249363">
    <property type="component" value="Unassembled WGS sequence"/>
</dbReference>
<organism evidence="2 3">
    <name type="scientific">Talaromyces amestolkiae</name>
    <dbReference type="NCBI Taxonomy" id="1196081"/>
    <lineage>
        <taxon>Eukaryota</taxon>
        <taxon>Fungi</taxon>
        <taxon>Dikarya</taxon>
        <taxon>Ascomycota</taxon>
        <taxon>Pezizomycotina</taxon>
        <taxon>Eurotiomycetes</taxon>
        <taxon>Eurotiomycetidae</taxon>
        <taxon>Eurotiales</taxon>
        <taxon>Trichocomaceae</taxon>
        <taxon>Talaromyces</taxon>
        <taxon>Talaromyces sect. Talaromyces</taxon>
    </lineage>
</organism>
<evidence type="ECO:0000313" key="2">
    <source>
        <dbReference type="EMBL" id="RAO74092.1"/>
    </source>
</evidence>
<sequence>MATDLPLRARQLYRALLRELPRRHISLSTSTPSNTLKRRFRTQFEQSPSSSSSSSSSSSPTLTSIQRAEQFVQYAKAQRMYATLVARYNPGMDMDQEERVRLTARRVGMDLPVENDIGASKEGEILENTRDGESDGR</sequence>
<feature type="region of interest" description="Disordered" evidence="1">
    <location>
        <begin position="113"/>
        <end position="137"/>
    </location>
</feature>
<feature type="compositionally biased region" description="Basic and acidic residues" evidence="1">
    <location>
        <begin position="119"/>
        <end position="137"/>
    </location>
</feature>
<evidence type="ECO:0000256" key="1">
    <source>
        <dbReference type="SAM" id="MobiDB-lite"/>
    </source>
</evidence>
<protein>
    <submittedName>
        <fullName evidence="2">Uncharacterized protein</fullName>
    </submittedName>
</protein>
<dbReference type="GeneID" id="63799318"/>
<dbReference type="STRING" id="1196081.A0A364LE81"/>
<evidence type="ECO:0000313" key="3">
    <source>
        <dbReference type="Proteomes" id="UP000249363"/>
    </source>
</evidence>
<gene>
    <name evidence="2" type="ORF">BHQ10_010104</name>
</gene>
<keyword evidence="3" id="KW-1185">Reference proteome</keyword>
<dbReference type="Pfam" id="PF13233">
    <property type="entry name" value="Complex1_LYR_2"/>
    <property type="match status" value="1"/>
</dbReference>
<feature type="compositionally biased region" description="Low complexity" evidence="1">
    <location>
        <begin position="47"/>
        <end position="60"/>
    </location>
</feature>
<proteinExistence type="predicted"/>
<dbReference type="InterPro" id="IPR039196">
    <property type="entry name" value="Fmc1"/>
</dbReference>
<dbReference type="GO" id="GO:0033615">
    <property type="term" value="P:mitochondrial proton-transporting ATP synthase complex assembly"/>
    <property type="evidence" value="ECO:0007669"/>
    <property type="project" value="InterPro"/>
</dbReference>
<feature type="region of interest" description="Disordered" evidence="1">
    <location>
        <begin position="27"/>
        <end position="64"/>
    </location>
</feature>
<dbReference type="GO" id="GO:0005759">
    <property type="term" value="C:mitochondrial matrix"/>
    <property type="evidence" value="ECO:0007669"/>
    <property type="project" value="TreeGrafter"/>
</dbReference>
<accession>A0A364LE81</accession>
<dbReference type="EMBL" id="MIKG01000029">
    <property type="protein sequence ID" value="RAO74092.1"/>
    <property type="molecule type" value="Genomic_DNA"/>
</dbReference>
<comment type="caution">
    <text evidence="2">The sequence shown here is derived from an EMBL/GenBank/DDBJ whole genome shotgun (WGS) entry which is preliminary data.</text>
</comment>
<dbReference type="PANTHER" id="PTHR28015:SF1">
    <property type="entry name" value="ATP SYNTHASE ASSEMBLY FACTOR FMC1, MITOCHONDRIAL"/>
    <property type="match status" value="1"/>
</dbReference>
<reference evidence="2 3" key="1">
    <citation type="journal article" date="2017" name="Biotechnol. Biofuels">
        <title>Differential beta-glucosidase expression as a function of carbon source availability in Talaromyces amestolkiae: a genomic and proteomic approach.</title>
        <authorList>
            <person name="de Eugenio L.I."/>
            <person name="Mendez-Liter J.A."/>
            <person name="Nieto-Dominguez M."/>
            <person name="Alonso L."/>
            <person name="Gil-Munoz J."/>
            <person name="Barriuso J."/>
            <person name="Prieto A."/>
            <person name="Martinez M.J."/>
        </authorList>
    </citation>
    <scope>NUCLEOTIDE SEQUENCE [LARGE SCALE GENOMIC DNA]</scope>
    <source>
        <strain evidence="2 3">CIB</strain>
    </source>
</reference>
<dbReference type="OrthoDB" id="15893at2759"/>
<dbReference type="AlphaFoldDB" id="A0A364LE81"/>